<feature type="region of interest" description="Disordered" evidence="1">
    <location>
        <begin position="111"/>
        <end position="144"/>
    </location>
</feature>
<dbReference type="OrthoDB" id="5408302at2759"/>
<feature type="compositionally biased region" description="Polar residues" evidence="1">
    <location>
        <begin position="504"/>
        <end position="518"/>
    </location>
</feature>
<feature type="region of interest" description="Disordered" evidence="1">
    <location>
        <begin position="776"/>
        <end position="822"/>
    </location>
</feature>
<dbReference type="AlphaFoldDB" id="A0A3N4IIS5"/>
<feature type="region of interest" description="Disordered" evidence="1">
    <location>
        <begin position="1"/>
        <end position="86"/>
    </location>
</feature>
<dbReference type="EMBL" id="ML119653">
    <property type="protein sequence ID" value="RPA85536.1"/>
    <property type="molecule type" value="Genomic_DNA"/>
</dbReference>
<evidence type="ECO:0000313" key="2">
    <source>
        <dbReference type="EMBL" id="RPA85536.1"/>
    </source>
</evidence>
<keyword evidence="3" id="KW-1185">Reference proteome</keyword>
<proteinExistence type="predicted"/>
<protein>
    <submittedName>
        <fullName evidence="2">Uncharacterized protein</fullName>
    </submittedName>
</protein>
<reference evidence="2 3" key="1">
    <citation type="journal article" date="2018" name="Nat. Ecol. Evol.">
        <title>Pezizomycetes genomes reveal the molecular basis of ectomycorrhizal truffle lifestyle.</title>
        <authorList>
            <person name="Murat C."/>
            <person name="Payen T."/>
            <person name="Noel B."/>
            <person name="Kuo A."/>
            <person name="Morin E."/>
            <person name="Chen J."/>
            <person name="Kohler A."/>
            <person name="Krizsan K."/>
            <person name="Balestrini R."/>
            <person name="Da Silva C."/>
            <person name="Montanini B."/>
            <person name="Hainaut M."/>
            <person name="Levati E."/>
            <person name="Barry K.W."/>
            <person name="Belfiori B."/>
            <person name="Cichocki N."/>
            <person name="Clum A."/>
            <person name="Dockter R.B."/>
            <person name="Fauchery L."/>
            <person name="Guy J."/>
            <person name="Iotti M."/>
            <person name="Le Tacon F."/>
            <person name="Lindquist E.A."/>
            <person name="Lipzen A."/>
            <person name="Malagnac F."/>
            <person name="Mello A."/>
            <person name="Molinier V."/>
            <person name="Miyauchi S."/>
            <person name="Poulain J."/>
            <person name="Riccioni C."/>
            <person name="Rubini A."/>
            <person name="Sitrit Y."/>
            <person name="Splivallo R."/>
            <person name="Traeger S."/>
            <person name="Wang M."/>
            <person name="Zifcakova L."/>
            <person name="Wipf D."/>
            <person name="Zambonelli A."/>
            <person name="Paolocci F."/>
            <person name="Nowrousian M."/>
            <person name="Ottonello S."/>
            <person name="Baldrian P."/>
            <person name="Spatafora J.W."/>
            <person name="Henrissat B."/>
            <person name="Nagy L.G."/>
            <person name="Aury J.M."/>
            <person name="Wincker P."/>
            <person name="Grigoriev I.V."/>
            <person name="Bonfante P."/>
            <person name="Martin F.M."/>
        </authorList>
    </citation>
    <scope>NUCLEOTIDE SEQUENCE [LARGE SCALE GENOMIC DNA]</scope>
    <source>
        <strain evidence="2 3">RN42</strain>
    </source>
</reference>
<evidence type="ECO:0000256" key="1">
    <source>
        <dbReference type="SAM" id="MobiDB-lite"/>
    </source>
</evidence>
<evidence type="ECO:0000313" key="3">
    <source>
        <dbReference type="Proteomes" id="UP000275078"/>
    </source>
</evidence>
<gene>
    <name evidence="2" type="ORF">BJ508DRAFT_322576</name>
</gene>
<feature type="compositionally biased region" description="Polar residues" evidence="1">
    <location>
        <begin position="229"/>
        <end position="239"/>
    </location>
</feature>
<feature type="compositionally biased region" description="Polar residues" evidence="1">
    <location>
        <begin position="112"/>
        <end position="125"/>
    </location>
</feature>
<name>A0A3N4IIS5_ASCIM</name>
<feature type="compositionally biased region" description="Basic residues" evidence="1">
    <location>
        <begin position="1"/>
        <end position="15"/>
    </location>
</feature>
<feature type="compositionally biased region" description="Low complexity" evidence="1">
    <location>
        <begin position="803"/>
        <end position="813"/>
    </location>
</feature>
<feature type="compositionally biased region" description="Polar residues" evidence="1">
    <location>
        <begin position="776"/>
        <end position="789"/>
    </location>
</feature>
<dbReference type="STRING" id="1160509.A0A3N4IIS5"/>
<organism evidence="2 3">
    <name type="scientific">Ascobolus immersus RN42</name>
    <dbReference type="NCBI Taxonomy" id="1160509"/>
    <lineage>
        <taxon>Eukaryota</taxon>
        <taxon>Fungi</taxon>
        <taxon>Dikarya</taxon>
        <taxon>Ascomycota</taxon>
        <taxon>Pezizomycotina</taxon>
        <taxon>Pezizomycetes</taxon>
        <taxon>Pezizales</taxon>
        <taxon>Ascobolaceae</taxon>
        <taxon>Ascobolus</taxon>
    </lineage>
</organism>
<feature type="compositionally biased region" description="Low complexity" evidence="1">
    <location>
        <begin position="54"/>
        <end position="72"/>
    </location>
</feature>
<feature type="compositionally biased region" description="Basic and acidic residues" evidence="1">
    <location>
        <begin position="380"/>
        <end position="394"/>
    </location>
</feature>
<feature type="region of interest" description="Disordered" evidence="1">
    <location>
        <begin position="185"/>
        <end position="256"/>
    </location>
</feature>
<dbReference type="Proteomes" id="UP000275078">
    <property type="component" value="Unassembled WGS sequence"/>
</dbReference>
<sequence length="904" mass="98423">MPRRLKLLHRHHNRRTPSTESAKSEAKGTNGTTERPAADSSSTAASLPTLQFGTPIGSSSTLVSSTPPTALLDSRPKALSKPSLSEPLVTDIHHGLTTSSTTSLHLAASPVTPINTHSSDQNTPSPKGRVPPPRSNTLPLPLAAIPKTNSSSSLYSSFQKEMAASATATKLNAKKFLNPMALLGRRKSTQYDDGGSHSSKKDKSKKSKDYEEPSYNPHIIYATRHPDWSSPSKRTSTVDDTLANPPRLSLQTTCDTTTPIPIPKNVEKTPVFKECFDDADIPSKKTLEAERLEGIHTGLEALTLGGTGKSQQFDKSLEIPKFGEKKTVKDSTQQDSDSLAAYEKQLREGVTLQDKGKSLPKRLLSNASRFSFEVSSIADSSHENLNETSEKVDQDGTSDSFEVISKTENNETAENGSGAVGLNRRKLSSKRKVVRNRWSNSDFSDLEEEMANGTYDIDDDDMYFADDNILETFADYSEDAPAVRGLGDEPIEEEVEEEDVPSTMIDSESEGQTTPLPMLSNTAQEPATAAVGMLGNTKFDNTSHFSLLTHPHNREEGGTHTPDNGPAMPPFLNPIGAGLPQDGEAQFYALDGTRCDQRGQPLSLSALTYSLTQYQLQQKAKEESGFDSAYEDEPTSFQFDDYDDDDDPIIAAANAEALASDQDNYYGSEFNFYATSSGSSSTEYVAGGYFAPSQVWPGKPGLGIFRQPSLTPISERSECSYRNSMVGTLSPNMGLSPNLSFFPTSPSFHPGHSVQGVGGTPDQEMSLSQLLKFHNDQLQQRPQSPQSIHSIAPQPLPHSSTPQQPQNFQSHQQLSSPYHHSNYPISDLAMGVAGAYDYNGNEDLDDYEAEWDDDGFDLEQVTSYDAEWEEERQRTKVSAIGAGLGLGLQLGNVPVGQEVAVKHE</sequence>
<feature type="region of interest" description="Disordered" evidence="1">
    <location>
        <begin position="492"/>
        <end position="518"/>
    </location>
</feature>
<feature type="region of interest" description="Disordered" evidence="1">
    <location>
        <begin position="379"/>
        <end position="398"/>
    </location>
</feature>
<accession>A0A3N4IIS5</accession>
<feature type="compositionally biased region" description="Polar residues" evidence="1">
    <location>
        <begin position="16"/>
        <end position="52"/>
    </location>
</feature>